<evidence type="ECO:0000313" key="2">
    <source>
        <dbReference type="Proteomes" id="UP000002411"/>
    </source>
</evidence>
<protein>
    <submittedName>
        <fullName evidence="1">Uncharacterized protein</fullName>
    </submittedName>
</protein>
<dbReference type="EMBL" id="CP000673">
    <property type="protein sequence ID" value="EDK32547.1"/>
    <property type="molecule type" value="Genomic_DNA"/>
</dbReference>
<dbReference type="HOGENOM" id="CLU_3006095_0_0_9"/>
<dbReference type="AlphaFoldDB" id="A5N5G6"/>
<sequence>MEIVGSQQFRKKLNKETKKYSEVYEQFIQQLKIKGRVERQLKAPIIIINISWKGIA</sequence>
<dbReference type="RefSeq" id="WP_011989062.1">
    <property type="nucleotide sequence ID" value="NC_009706.1"/>
</dbReference>
<reference evidence="1 2" key="1">
    <citation type="journal article" date="2008" name="Proc. Natl. Acad. Sci. U.S.A.">
        <title>The genome of Clostridium kluyveri, a strict anaerobe with unique metabolic features.</title>
        <authorList>
            <person name="Seedorf H."/>
            <person name="Fricke W.F."/>
            <person name="Veith B."/>
            <person name="Brueggemann H."/>
            <person name="Liesegang H."/>
            <person name="Strittmatter A."/>
            <person name="Miethke M."/>
            <person name="Buckel W."/>
            <person name="Hinderberger J."/>
            <person name="Li F."/>
            <person name="Hagemeier C."/>
            <person name="Thauer R.K."/>
            <person name="Gottschalk G."/>
        </authorList>
    </citation>
    <scope>NUCLEOTIDE SEQUENCE [LARGE SCALE GENOMIC DNA]</scope>
    <source>
        <strain evidence="2">ATCC 8527 / DSM 555 / NCIMB 10680</strain>
    </source>
</reference>
<name>A5N5G6_CLOK5</name>
<dbReference type="STRING" id="431943.CKL_0493"/>
<organism evidence="1 2">
    <name type="scientific">Clostridium kluyveri (strain ATCC 8527 / DSM 555 / NBRC 12016 / NCIMB 10680 / K1)</name>
    <dbReference type="NCBI Taxonomy" id="431943"/>
    <lineage>
        <taxon>Bacteria</taxon>
        <taxon>Bacillati</taxon>
        <taxon>Bacillota</taxon>
        <taxon>Clostridia</taxon>
        <taxon>Eubacteriales</taxon>
        <taxon>Clostridiaceae</taxon>
        <taxon>Clostridium</taxon>
    </lineage>
</organism>
<dbReference type="Proteomes" id="UP000002411">
    <property type="component" value="Chromosome"/>
</dbReference>
<accession>A5N5G6</accession>
<gene>
    <name evidence="1" type="ordered locus">CKL_0493</name>
</gene>
<evidence type="ECO:0000313" key="1">
    <source>
        <dbReference type="EMBL" id="EDK32547.1"/>
    </source>
</evidence>
<proteinExistence type="predicted"/>
<dbReference type="KEGG" id="ckl:CKL_0493"/>
<keyword evidence="2" id="KW-1185">Reference proteome</keyword>